<dbReference type="Proteomes" id="UP000326939">
    <property type="component" value="Chromosome 1"/>
</dbReference>
<reference evidence="3" key="1">
    <citation type="journal article" date="2019" name="Gigascience">
        <title>De novo genome assembly of the endangered Acer yangbiense, a plant species with extremely small populations endemic to Yunnan Province, China.</title>
        <authorList>
            <person name="Yang J."/>
            <person name="Wariss H.M."/>
            <person name="Tao L."/>
            <person name="Zhang R."/>
            <person name="Yun Q."/>
            <person name="Hollingsworth P."/>
            <person name="Dao Z."/>
            <person name="Luo G."/>
            <person name="Guo H."/>
            <person name="Ma Y."/>
            <person name="Sun W."/>
        </authorList>
    </citation>
    <scope>NUCLEOTIDE SEQUENCE [LARGE SCALE GENOMIC DNA]</scope>
    <source>
        <strain evidence="3">cv. br00</strain>
    </source>
</reference>
<keyword evidence="3" id="KW-1185">Reference proteome</keyword>
<proteinExistence type="predicted"/>
<feature type="region of interest" description="Disordered" evidence="1">
    <location>
        <begin position="51"/>
        <end position="77"/>
    </location>
</feature>
<dbReference type="PANTHER" id="PTHR31197">
    <property type="entry name" value="OS01G0612600 PROTEIN"/>
    <property type="match status" value="1"/>
</dbReference>
<evidence type="ECO:0000313" key="2">
    <source>
        <dbReference type="EMBL" id="KAB5574151.1"/>
    </source>
</evidence>
<dbReference type="InterPro" id="IPR012866">
    <property type="entry name" value="DUF1644"/>
</dbReference>
<dbReference type="Gene3D" id="3.30.40.10">
    <property type="entry name" value="Zinc/RING finger domain, C3HC4 (zinc finger)"/>
    <property type="match status" value="1"/>
</dbReference>
<dbReference type="EMBL" id="VDCV01000001">
    <property type="protein sequence ID" value="KAB5574151.1"/>
    <property type="molecule type" value="Genomic_DNA"/>
</dbReference>
<sequence>MGLKLGIQIQNYLGWAIPTTRSFGRRDHIHSKRKVNSKFLKMPKDRRVKLLTSDQSRSSPYHCSSNNTEQCKPQSSLESDESVKKWTNVRCPISVDHPRDKAEDPRSSLRSTEDAKEWEEIRCPICMEHPHNAVLLQCSSFGKGCRPYMCNTSHRHSNCLDQFRKSSVPSPSTELLQETPSVSNNRTREELELLGQTRHYESGLQPKLCCPLCRGEIYGWTVAKPAREFMNSRLRSCSLETCDFSGNYSELRKHSRSEHPFIQPSKVDPQRQLDWTNFEYERHVEDMAAMFALTMEEQEEHDWTNFEYERYVEDMAAMFALTMEEQEEPDMTNFEYERDVEMAAMFALTMEEQEEPDWTDFEDERDVEMAAMFALTMEEQEEPDWTDFEHERDVEDMAAMLALTRGTRGAL</sequence>
<dbReference type="Pfam" id="PF07800">
    <property type="entry name" value="DUF1644"/>
    <property type="match status" value="1"/>
</dbReference>
<dbReference type="PANTHER" id="PTHR31197:SF29">
    <property type="entry name" value="C2H2-TYPE DOMAIN-CONTAINING PROTEIN"/>
    <property type="match status" value="1"/>
</dbReference>
<gene>
    <name evidence="2" type="ORF">DKX38_001345</name>
</gene>
<organism evidence="2 3">
    <name type="scientific">Salix brachista</name>
    <dbReference type="NCBI Taxonomy" id="2182728"/>
    <lineage>
        <taxon>Eukaryota</taxon>
        <taxon>Viridiplantae</taxon>
        <taxon>Streptophyta</taxon>
        <taxon>Embryophyta</taxon>
        <taxon>Tracheophyta</taxon>
        <taxon>Spermatophyta</taxon>
        <taxon>Magnoliopsida</taxon>
        <taxon>eudicotyledons</taxon>
        <taxon>Gunneridae</taxon>
        <taxon>Pentapetalae</taxon>
        <taxon>rosids</taxon>
        <taxon>fabids</taxon>
        <taxon>Malpighiales</taxon>
        <taxon>Salicaceae</taxon>
        <taxon>Saliceae</taxon>
        <taxon>Salix</taxon>
    </lineage>
</organism>
<name>A0A5N5P5Z0_9ROSI</name>
<accession>A0A5N5P5Z0</accession>
<evidence type="ECO:0000313" key="3">
    <source>
        <dbReference type="Proteomes" id="UP000326939"/>
    </source>
</evidence>
<feature type="compositionally biased region" description="Polar residues" evidence="1">
    <location>
        <begin position="52"/>
        <end position="77"/>
    </location>
</feature>
<protein>
    <submittedName>
        <fullName evidence="2">Uncharacterized protein</fullName>
    </submittedName>
</protein>
<dbReference type="AlphaFoldDB" id="A0A5N5P5Z0"/>
<evidence type="ECO:0000256" key="1">
    <source>
        <dbReference type="SAM" id="MobiDB-lite"/>
    </source>
</evidence>
<comment type="caution">
    <text evidence="2">The sequence shown here is derived from an EMBL/GenBank/DDBJ whole genome shotgun (WGS) entry which is preliminary data.</text>
</comment>
<dbReference type="InterPro" id="IPR013083">
    <property type="entry name" value="Znf_RING/FYVE/PHD"/>
</dbReference>